<organism evidence="1 2">
    <name type="scientific">Streptomyces caelestis</name>
    <dbReference type="NCBI Taxonomy" id="36816"/>
    <lineage>
        <taxon>Bacteria</taxon>
        <taxon>Bacillati</taxon>
        <taxon>Actinomycetota</taxon>
        <taxon>Actinomycetes</taxon>
        <taxon>Kitasatosporales</taxon>
        <taxon>Streptomycetaceae</taxon>
        <taxon>Streptomyces</taxon>
    </lineage>
</organism>
<proteinExistence type="predicted"/>
<protein>
    <submittedName>
        <fullName evidence="1">Uncharacterized protein</fullName>
    </submittedName>
</protein>
<dbReference type="EMBL" id="JACHNE010000001">
    <property type="protein sequence ID" value="MBB5792748.1"/>
    <property type="molecule type" value="Genomic_DNA"/>
</dbReference>
<reference evidence="1 2" key="1">
    <citation type="submission" date="2020-08" db="EMBL/GenBank/DDBJ databases">
        <title>Sequencing the genomes of 1000 actinobacteria strains.</title>
        <authorList>
            <person name="Klenk H.-P."/>
        </authorList>
    </citation>
    <scope>NUCLEOTIDE SEQUENCE [LARGE SCALE GENOMIC DNA]</scope>
    <source>
        <strain evidence="1 2">DSM 40084</strain>
    </source>
</reference>
<comment type="caution">
    <text evidence="1">The sequence shown here is derived from an EMBL/GenBank/DDBJ whole genome shotgun (WGS) entry which is preliminary data.</text>
</comment>
<sequence>MGLGSLHMAGFLSDDGHQLAFEMNEFTAHRIDDGIAGPDDSGTRLHETHGNFRDVPVGLVDVCGVVVGEPEDPRPFERRENDHVTDFVDLPRGRHPGKGIAFASHDPGVTVFEFSIVTHTVDGIPDDPHGNLRN</sequence>
<dbReference type="AlphaFoldDB" id="A0A7W9LQR9"/>
<evidence type="ECO:0000313" key="1">
    <source>
        <dbReference type="EMBL" id="MBB5792748.1"/>
    </source>
</evidence>
<evidence type="ECO:0000313" key="2">
    <source>
        <dbReference type="Proteomes" id="UP000590647"/>
    </source>
</evidence>
<dbReference type="Proteomes" id="UP000590647">
    <property type="component" value="Unassembled WGS sequence"/>
</dbReference>
<accession>A0A7W9LQR9</accession>
<keyword evidence="2" id="KW-1185">Reference proteome</keyword>
<name>A0A7W9LQR9_9ACTN</name>
<gene>
    <name evidence="1" type="ORF">HDA41_000712</name>
</gene>